<organism evidence="2 3">
    <name type="scientific">Sphingorhabdus arenilitoris</name>
    <dbReference type="NCBI Taxonomy" id="1490041"/>
    <lineage>
        <taxon>Bacteria</taxon>
        <taxon>Pseudomonadati</taxon>
        <taxon>Pseudomonadota</taxon>
        <taxon>Alphaproteobacteria</taxon>
        <taxon>Sphingomonadales</taxon>
        <taxon>Sphingomonadaceae</taxon>
        <taxon>Sphingorhabdus</taxon>
    </lineage>
</organism>
<comment type="caution">
    <text evidence="2">The sequence shown here is derived from an EMBL/GenBank/DDBJ whole genome shotgun (WGS) entry which is preliminary data.</text>
</comment>
<dbReference type="RefSeq" id="WP_381423301.1">
    <property type="nucleotide sequence ID" value="NZ_JBHSDH010000013.1"/>
</dbReference>
<dbReference type="InterPro" id="IPR007569">
    <property type="entry name" value="DUF559"/>
</dbReference>
<name>A0ABV8RIG2_9SPHN</name>
<dbReference type="GO" id="GO:0004519">
    <property type="term" value="F:endonuclease activity"/>
    <property type="evidence" value="ECO:0007669"/>
    <property type="project" value="UniProtKB-KW"/>
</dbReference>
<accession>A0ABV8RIG2</accession>
<reference evidence="3" key="1">
    <citation type="journal article" date="2019" name="Int. J. Syst. Evol. Microbiol.">
        <title>The Global Catalogue of Microorganisms (GCM) 10K type strain sequencing project: providing services to taxonomists for standard genome sequencing and annotation.</title>
        <authorList>
            <consortium name="The Broad Institute Genomics Platform"/>
            <consortium name="The Broad Institute Genome Sequencing Center for Infectious Disease"/>
            <person name="Wu L."/>
            <person name="Ma J."/>
        </authorList>
    </citation>
    <scope>NUCLEOTIDE SEQUENCE [LARGE SCALE GENOMIC DNA]</scope>
    <source>
        <strain evidence="3">CECT 8531</strain>
    </source>
</reference>
<proteinExistence type="predicted"/>
<gene>
    <name evidence="2" type="ORF">ACFOWX_08925</name>
</gene>
<dbReference type="InterPro" id="IPR047216">
    <property type="entry name" value="Endonuclease_DUF559_bact"/>
</dbReference>
<dbReference type="InterPro" id="IPR011335">
    <property type="entry name" value="Restrct_endonuc-II-like"/>
</dbReference>
<evidence type="ECO:0000313" key="2">
    <source>
        <dbReference type="EMBL" id="MFC4292534.1"/>
    </source>
</evidence>
<dbReference type="Proteomes" id="UP001595887">
    <property type="component" value="Unassembled WGS sequence"/>
</dbReference>
<dbReference type="PANTHER" id="PTHR38590">
    <property type="entry name" value="BLL0828 PROTEIN"/>
    <property type="match status" value="1"/>
</dbReference>
<dbReference type="PANTHER" id="PTHR38590:SF1">
    <property type="entry name" value="BLL0828 PROTEIN"/>
    <property type="match status" value="1"/>
</dbReference>
<sequence>MRPNKPSASIKRAKKLRRELTKPEFMLWQILRQSPGGHKFRKQHPAGPFILDFFCARANLAIEVDGMAHDMGGNPERDAKRDAWLAAYRIDTLRVPAVDVLRDTTEVATSIIATVEDRLTEFGKAPASLRHDATSPSQVDGEE</sequence>
<evidence type="ECO:0000313" key="3">
    <source>
        <dbReference type="Proteomes" id="UP001595887"/>
    </source>
</evidence>
<keyword evidence="2" id="KW-0378">Hydrolase</keyword>
<protein>
    <submittedName>
        <fullName evidence="2">Endonuclease domain-containing protein</fullName>
    </submittedName>
</protein>
<dbReference type="Pfam" id="PF04480">
    <property type="entry name" value="DUF559"/>
    <property type="match status" value="1"/>
</dbReference>
<keyword evidence="2" id="KW-0255">Endonuclease</keyword>
<keyword evidence="2" id="KW-0540">Nuclease</keyword>
<dbReference type="Gene3D" id="3.40.960.10">
    <property type="entry name" value="VSR Endonuclease"/>
    <property type="match status" value="1"/>
</dbReference>
<dbReference type="SUPFAM" id="SSF52980">
    <property type="entry name" value="Restriction endonuclease-like"/>
    <property type="match status" value="1"/>
</dbReference>
<dbReference type="EMBL" id="JBHSDH010000013">
    <property type="protein sequence ID" value="MFC4292534.1"/>
    <property type="molecule type" value="Genomic_DNA"/>
</dbReference>
<feature type="domain" description="DUF559" evidence="1">
    <location>
        <begin position="11"/>
        <end position="115"/>
    </location>
</feature>
<dbReference type="CDD" id="cd01038">
    <property type="entry name" value="Endonuclease_DUF559"/>
    <property type="match status" value="1"/>
</dbReference>
<evidence type="ECO:0000259" key="1">
    <source>
        <dbReference type="Pfam" id="PF04480"/>
    </source>
</evidence>
<keyword evidence="3" id="KW-1185">Reference proteome</keyword>